<name>A0A9P7RM45_9AGAR</name>
<organism evidence="3 4">
    <name type="scientific">Marasmius oreades</name>
    <name type="common">fairy-ring Marasmius</name>
    <dbReference type="NCBI Taxonomy" id="181124"/>
    <lineage>
        <taxon>Eukaryota</taxon>
        <taxon>Fungi</taxon>
        <taxon>Dikarya</taxon>
        <taxon>Basidiomycota</taxon>
        <taxon>Agaricomycotina</taxon>
        <taxon>Agaricomycetes</taxon>
        <taxon>Agaricomycetidae</taxon>
        <taxon>Agaricales</taxon>
        <taxon>Marasmiineae</taxon>
        <taxon>Marasmiaceae</taxon>
        <taxon>Marasmius</taxon>
    </lineage>
</organism>
<keyword evidence="4" id="KW-1185">Reference proteome</keyword>
<evidence type="ECO:0000256" key="1">
    <source>
        <dbReference type="SAM" id="MobiDB-lite"/>
    </source>
</evidence>
<dbReference type="Gene3D" id="2.60.40.4370">
    <property type="match status" value="1"/>
</dbReference>
<feature type="region of interest" description="Disordered" evidence="1">
    <location>
        <begin position="121"/>
        <end position="211"/>
    </location>
</feature>
<comment type="caution">
    <text evidence="3">The sequence shown here is derived from an EMBL/GenBank/DDBJ whole genome shotgun (WGS) entry which is preliminary data.</text>
</comment>
<reference evidence="3" key="1">
    <citation type="journal article" date="2021" name="Genome Biol. Evol.">
        <title>The assembled and annotated genome of the fairy-ring fungus Marasmius oreades.</title>
        <authorList>
            <person name="Hiltunen M."/>
            <person name="Ament-Velasquez S.L."/>
            <person name="Johannesson H."/>
        </authorList>
    </citation>
    <scope>NUCLEOTIDE SEQUENCE</scope>
    <source>
        <strain evidence="3">03SP1</strain>
    </source>
</reference>
<dbReference type="OrthoDB" id="1877767at2759"/>
<evidence type="ECO:0000313" key="3">
    <source>
        <dbReference type="EMBL" id="KAG7085852.1"/>
    </source>
</evidence>
<dbReference type="EMBL" id="CM032191">
    <property type="protein sequence ID" value="KAG7085852.1"/>
    <property type="molecule type" value="Genomic_DNA"/>
</dbReference>
<dbReference type="InterPro" id="IPR019481">
    <property type="entry name" value="TFIIIC_triple_barrel"/>
</dbReference>
<dbReference type="PANTHER" id="PTHR21860">
    <property type="entry name" value="TRANSCRIPTION INITIATION FACTOR IIIC TFIIIC , POLYPEPTIDE 6-RELATED"/>
    <property type="match status" value="1"/>
</dbReference>
<dbReference type="AlphaFoldDB" id="A0A9P7RM45"/>
<dbReference type="Proteomes" id="UP001049176">
    <property type="component" value="Chromosome 11"/>
</dbReference>
<gene>
    <name evidence="3" type="ORF">E1B28_003388</name>
</gene>
<protein>
    <recommendedName>
        <fullName evidence="2">Transcription factor TFIIIC triple barrel domain-containing protein</fullName>
    </recommendedName>
</protein>
<dbReference type="PANTHER" id="PTHR21860:SF2">
    <property type="entry name" value="GENERAL TRANSCRIPTION FACTOR 3C POLYPEPTIDE 6"/>
    <property type="match status" value="1"/>
</dbReference>
<dbReference type="InterPro" id="IPR042771">
    <property type="entry name" value="GTF3C6-like"/>
</dbReference>
<dbReference type="KEGG" id="more:E1B28_003388"/>
<dbReference type="GO" id="GO:0000127">
    <property type="term" value="C:transcription factor TFIIIC complex"/>
    <property type="evidence" value="ECO:0007669"/>
    <property type="project" value="TreeGrafter"/>
</dbReference>
<proteinExistence type="predicted"/>
<feature type="compositionally biased region" description="Basic residues" evidence="1">
    <location>
        <begin position="188"/>
        <end position="201"/>
    </location>
</feature>
<dbReference type="RefSeq" id="XP_043002323.1">
    <property type="nucleotide sequence ID" value="XM_043160367.1"/>
</dbReference>
<dbReference type="Pfam" id="PF10419">
    <property type="entry name" value="TFIIIC_sub6"/>
    <property type="match status" value="1"/>
</dbReference>
<accession>A0A9P7RM45</accession>
<feature type="compositionally biased region" description="Acidic residues" evidence="1">
    <location>
        <begin position="173"/>
        <end position="182"/>
    </location>
</feature>
<evidence type="ECO:0000259" key="2">
    <source>
        <dbReference type="Pfam" id="PF10419"/>
    </source>
</evidence>
<feature type="compositionally biased region" description="Basic residues" evidence="1">
    <location>
        <begin position="156"/>
        <end position="166"/>
    </location>
</feature>
<evidence type="ECO:0000313" key="4">
    <source>
        <dbReference type="Proteomes" id="UP001049176"/>
    </source>
</evidence>
<sequence>MSPTTFPSTSLCPGYKHVQEFGPDDEYEEGEVEYVTVALEGAEPSLISSSEHMRLIGLDTPTPFMQLSGTILKGQHDMLIGSELLFTEKKDEQDRSKRHLVYIGSTSQRLHFKEVQLRSKVASEGAAVGVDADRGNDENTTSKVSKAAGTGEGSKKARTPRKSRKDRTKELDGEGEAGETEDPNAPRPMRRSGRKNAKRKRGHDEDDADES</sequence>
<dbReference type="GO" id="GO:0006383">
    <property type="term" value="P:transcription by RNA polymerase III"/>
    <property type="evidence" value="ECO:0007669"/>
    <property type="project" value="InterPro"/>
</dbReference>
<feature type="domain" description="Transcription factor TFIIIC triple barrel" evidence="2">
    <location>
        <begin position="29"/>
        <end position="117"/>
    </location>
</feature>
<dbReference type="GeneID" id="66072464"/>